<dbReference type="EMBL" id="ATJO01000003">
    <property type="protein sequence ID" value="EPI52140.1"/>
    <property type="molecule type" value="Genomic_DNA"/>
</dbReference>
<dbReference type="PATRIC" id="fig|1261061.4.peg.75"/>
<sequence length="66" mass="7324">MIRLIGAVLAEQDEDWSCRSWISEESLLLLSEPNKEQPAPNEETCKRARLLVQTALSLADADGKIA</sequence>
<protein>
    <submittedName>
        <fullName evidence="1">Uncharacterized protein</fullName>
    </submittedName>
</protein>
<gene>
    <name evidence="1" type="ORF">HMPREF1576_00083</name>
</gene>
<name>S4IBK3_9BIFI</name>
<dbReference type="Proteomes" id="UP000014601">
    <property type="component" value="Unassembled WGS sequence"/>
</dbReference>
<proteinExistence type="predicted"/>
<evidence type="ECO:0000313" key="2">
    <source>
        <dbReference type="Proteomes" id="UP000014601"/>
    </source>
</evidence>
<dbReference type="HOGENOM" id="CLU_2824941_0_0_11"/>
<evidence type="ECO:0000313" key="1">
    <source>
        <dbReference type="EMBL" id="EPI52140.1"/>
    </source>
</evidence>
<reference evidence="1 2" key="1">
    <citation type="submission" date="2013-06" db="EMBL/GenBank/DDBJ databases">
        <authorList>
            <person name="Weinstock G."/>
            <person name="Sodergren E."/>
            <person name="Lobos E.A."/>
            <person name="Fulton L."/>
            <person name="Fulton R."/>
            <person name="Courtney L."/>
            <person name="Fronick C."/>
            <person name="O'Laughlin M."/>
            <person name="Godfrey J."/>
            <person name="Wilson R.M."/>
            <person name="Miner T."/>
            <person name="Farmer C."/>
            <person name="Delehaunty K."/>
            <person name="Cordes M."/>
            <person name="Minx P."/>
            <person name="Tomlinson C."/>
            <person name="Chen J."/>
            <person name="Wollam A."/>
            <person name="Pepin K.H."/>
            <person name="Bhonagiri V."/>
            <person name="Zhang X."/>
            <person name="Warren W."/>
            <person name="Mitreva M."/>
            <person name="Mardis E.R."/>
            <person name="Wilson R.K."/>
        </authorList>
    </citation>
    <scope>NUCLEOTIDE SEQUENCE [LARGE SCALE GENOMIC DNA]</scope>
    <source>
        <strain evidence="1 2">JCP7719</strain>
    </source>
</reference>
<dbReference type="AlphaFoldDB" id="S4IBK3"/>
<organism evidence="1 2">
    <name type="scientific">Gardnerella pickettii JCP7719</name>
    <dbReference type="NCBI Taxonomy" id="1261061"/>
    <lineage>
        <taxon>Bacteria</taxon>
        <taxon>Bacillati</taxon>
        <taxon>Actinomycetota</taxon>
        <taxon>Actinomycetes</taxon>
        <taxon>Bifidobacteriales</taxon>
        <taxon>Bifidobacteriaceae</taxon>
        <taxon>Gardnerella</taxon>
        <taxon>Gardnerella pickettii</taxon>
    </lineage>
</organism>
<comment type="caution">
    <text evidence="1">The sequence shown here is derived from an EMBL/GenBank/DDBJ whole genome shotgun (WGS) entry which is preliminary data.</text>
</comment>
<accession>S4IBK3</accession>